<sequence length="164" mass="18528">MDRVEQIIELVNNNPGIRYSEIMRLTGLKNGVLSHHLSKIEQSGRILVERTPRVARIYPCGMQKEQTMIIKNLRNQTASTIVLTLLDGDASFKDLVSKTKKSQGTVSLCLKSLCDDGLVERIFSNGNMMFHLVNERLVRSLVEIQRPSFIENTANHISDIFSSI</sequence>
<dbReference type="InterPro" id="IPR001845">
    <property type="entry name" value="HTH_ArsR_DNA-bd_dom"/>
</dbReference>
<protein>
    <submittedName>
        <fullName evidence="2">Transcriptional regulator, ArsR family</fullName>
    </submittedName>
</protein>
<dbReference type="InterPro" id="IPR036388">
    <property type="entry name" value="WH-like_DNA-bd_sf"/>
</dbReference>
<dbReference type="PANTHER" id="PTHR36216:SF1">
    <property type="entry name" value="HTH ARSR-TYPE DOMAIN-CONTAINING PROTEIN"/>
    <property type="match status" value="1"/>
</dbReference>
<dbReference type="Pfam" id="PF01022">
    <property type="entry name" value="HTH_5"/>
    <property type="match status" value="1"/>
</dbReference>
<name>A0A812F546_9ARCH</name>
<evidence type="ECO:0000313" key="3">
    <source>
        <dbReference type="Proteomes" id="UP000655759"/>
    </source>
</evidence>
<evidence type="ECO:0000313" key="2">
    <source>
        <dbReference type="EMBL" id="CAE6498410.1"/>
    </source>
</evidence>
<proteinExistence type="predicted"/>
<evidence type="ECO:0000259" key="1">
    <source>
        <dbReference type="Pfam" id="PF01022"/>
    </source>
</evidence>
<comment type="caution">
    <text evidence="2">The sequence shown here is derived from an EMBL/GenBank/DDBJ whole genome shotgun (WGS) entry which is preliminary data.</text>
</comment>
<accession>A0A812F546</accession>
<dbReference type="RefSeq" id="WP_205099956.1">
    <property type="nucleotide sequence ID" value="NZ_CAJNAQ010000005.1"/>
</dbReference>
<dbReference type="Gene3D" id="1.10.10.10">
    <property type="entry name" value="Winged helix-like DNA-binding domain superfamily/Winged helix DNA-binding domain"/>
    <property type="match status" value="2"/>
</dbReference>
<dbReference type="PANTHER" id="PTHR36216">
    <property type="entry name" value="TRANSCRIPTIONAL REGULATOR, TRMB"/>
    <property type="match status" value="1"/>
</dbReference>
<gene>
    <name evidence="2" type="ORF">NUZ5A_50783</name>
</gene>
<organism evidence="2 3">
    <name type="scientific">Candidatus Nitrosotenuis uzonensis</name>
    <dbReference type="NCBI Taxonomy" id="1407055"/>
    <lineage>
        <taxon>Archaea</taxon>
        <taxon>Nitrososphaerota</taxon>
        <taxon>Candidatus Nitrosotenuis</taxon>
    </lineage>
</organism>
<dbReference type="InterPro" id="IPR036390">
    <property type="entry name" value="WH_DNA-bd_sf"/>
</dbReference>
<dbReference type="AlphaFoldDB" id="A0A812F546"/>
<feature type="domain" description="HTH arsR-type" evidence="1">
    <location>
        <begin position="76"/>
        <end position="120"/>
    </location>
</feature>
<dbReference type="EMBL" id="CAJNAQ010000005">
    <property type="protein sequence ID" value="CAE6498410.1"/>
    <property type="molecule type" value="Genomic_DNA"/>
</dbReference>
<dbReference type="SUPFAM" id="SSF46785">
    <property type="entry name" value="Winged helix' DNA-binding domain"/>
    <property type="match status" value="2"/>
</dbReference>
<reference evidence="2" key="1">
    <citation type="submission" date="2021-02" db="EMBL/GenBank/DDBJ databases">
        <authorList>
            <person name="Han P."/>
        </authorList>
    </citation>
    <scope>NUCLEOTIDE SEQUENCE</scope>
    <source>
        <strain evidence="2">Candidatus Nitrosotenuis uzonensis 5A</strain>
    </source>
</reference>
<dbReference type="Proteomes" id="UP000655759">
    <property type="component" value="Unassembled WGS sequence"/>
</dbReference>
<dbReference type="GO" id="GO:0003700">
    <property type="term" value="F:DNA-binding transcription factor activity"/>
    <property type="evidence" value="ECO:0007669"/>
    <property type="project" value="InterPro"/>
</dbReference>